<protein>
    <submittedName>
        <fullName evidence="2">Uncharacterized protein</fullName>
    </submittedName>
</protein>
<gene>
    <name evidence="2" type="ORF">Tco_0892633</name>
</gene>
<feature type="compositionally biased region" description="Gly residues" evidence="1">
    <location>
        <begin position="192"/>
        <end position="202"/>
    </location>
</feature>
<dbReference type="Proteomes" id="UP001151760">
    <property type="component" value="Unassembled WGS sequence"/>
</dbReference>
<reference evidence="2" key="2">
    <citation type="submission" date="2022-01" db="EMBL/GenBank/DDBJ databases">
        <authorList>
            <person name="Yamashiro T."/>
            <person name="Shiraishi A."/>
            <person name="Satake H."/>
            <person name="Nakayama K."/>
        </authorList>
    </citation>
    <scope>NUCLEOTIDE SEQUENCE</scope>
</reference>
<organism evidence="2 3">
    <name type="scientific">Tanacetum coccineum</name>
    <dbReference type="NCBI Taxonomy" id="301880"/>
    <lineage>
        <taxon>Eukaryota</taxon>
        <taxon>Viridiplantae</taxon>
        <taxon>Streptophyta</taxon>
        <taxon>Embryophyta</taxon>
        <taxon>Tracheophyta</taxon>
        <taxon>Spermatophyta</taxon>
        <taxon>Magnoliopsida</taxon>
        <taxon>eudicotyledons</taxon>
        <taxon>Gunneridae</taxon>
        <taxon>Pentapetalae</taxon>
        <taxon>asterids</taxon>
        <taxon>campanulids</taxon>
        <taxon>Asterales</taxon>
        <taxon>Asteraceae</taxon>
        <taxon>Asteroideae</taxon>
        <taxon>Anthemideae</taxon>
        <taxon>Anthemidinae</taxon>
        <taxon>Tanacetum</taxon>
    </lineage>
</organism>
<dbReference type="EMBL" id="BQNB010013990">
    <property type="protein sequence ID" value="GJT22696.1"/>
    <property type="molecule type" value="Genomic_DNA"/>
</dbReference>
<feature type="region of interest" description="Disordered" evidence="1">
    <location>
        <begin position="1"/>
        <end position="81"/>
    </location>
</feature>
<evidence type="ECO:0000256" key="1">
    <source>
        <dbReference type="SAM" id="MobiDB-lite"/>
    </source>
</evidence>
<sequence>MLYSLPLQNSGRPSQSPATTATSSPPPEKFSGGLFRPTPRMIPISGSIRPTTSLSSTRHHNTTTSTTHRRHHSRHGSPPHRHHYLHHHHITTTTIFDITRKGFVRRGSAVNHRKGVLVVINKRRVRVVLIPPPRWVCWVAGQQQWGRGCRVGLLWVCFVVKTTTKGWFGSAIIIAGGGGVRRLGFNHPPGDLGSGRGSGDSRGGCRDRGVSGQARDSGVGMGLTANGGFNCGLGRVGLRSNRAPTSMSWSSSTGMVAVRGATGDGTVNDIRGDEMGDGTSECDREMGSELGVQSGEGGVCTCGAGGG</sequence>
<keyword evidence="3" id="KW-1185">Reference proteome</keyword>
<comment type="caution">
    <text evidence="2">The sequence shown here is derived from an EMBL/GenBank/DDBJ whole genome shotgun (WGS) entry which is preliminary data.</text>
</comment>
<feature type="compositionally biased region" description="Polar residues" evidence="1">
    <location>
        <begin position="1"/>
        <end position="12"/>
    </location>
</feature>
<proteinExistence type="predicted"/>
<feature type="region of interest" description="Disordered" evidence="1">
    <location>
        <begin position="186"/>
        <end position="217"/>
    </location>
</feature>
<name>A0ABQ5C9P1_9ASTR</name>
<evidence type="ECO:0000313" key="3">
    <source>
        <dbReference type="Proteomes" id="UP001151760"/>
    </source>
</evidence>
<feature type="compositionally biased region" description="Low complexity" evidence="1">
    <location>
        <begin position="13"/>
        <end position="23"/>
    </location>
</feature>
<reference evidence="2" key="1">
    <citation type="journal article" date="2022" name="Int. J. Mol. Sci.">
        <title>Draft Genome of Tanacetum Coccineum: Genomic Comparison of Closely Related Tanacetum-Family Plants.</title>
        <authorList>
            <person name="Yamashiro T."/>
            <person name="Shiraishi A."/>
            <person name="Nakayama K."/>
            <person name="Satake H."/>
        </authorList>
    </citation>
    <scope>NUCLEOTIDE SEQUENCE</scope>
</reference>
<accession>A0ABQ5C9P1</accession>
<feature type="compositionally biased region" description="Basic residues" evidence="1">
    <location>
        <begin position="57"/>
        <end position="81"/>
    </location>
</feature>
<evidence type="ECO:0000313" key="2">
    <source>
        <dbReference type="EMBL" id="GJT22696.1"/>
    </source>
</evidence>